<feature type="region of interest" description="Disordered" evidence="1">
    <location>
        <begin position="29"/>
        <end position="122"/>
    </location>
</feature>
<gene>
    <name evidence="2" type="ORF">IWX90DRAFT_505300</name>
</gene>
<name>A0ABR1XRJ2_9PEZI</name>
<feature type="compositionally biased region" description="Polar residues" evidence="1">
    <location>
        <begin position="38"/>
        <end position="60"/>
    </location>
</feature>
<sequence length="225" mass="25387">MARTKSLARRASSKVFKFFIARHCASLDTNDAVPAKPVSQTSTGRELRTSASQSTISEANMVSKFSLDSSDFEDDDDDRDEHEEEEKDDELDTSPATRVVLPVQPSDAPAPAPTANLWKRIRPKRIRPKRDRLVGRAAAPPRANLHKHIRRSVALSTIFELLEPPSRGSRPPKRDLRREERSDSFITGWKGLPPVKTTADDGLEGERRRDRWSYGPIVFTFDWPG</sequence>
<organism evidence="2 3">
    <name type="scientific">Phyllosticta citrichinensis</name>
    <dbReference type="NCBI Taxonomy" id="1130410"/>
    <lineage>
        <taxon>Eukaryota</taxon>
        <taxon>Fungi</taxon>
        <taxon>Dikarya</taxon>
        <taxon>Ascomycota</taxon>
        <taxon>Pezizomycotina</taxon>
        <taxon>Dothideomycetes</taxon>
        <taxon>Dothideomycetes incertae sedis</taxon>
        <taxon>Botryosphaeriales</taxon>
        <taxon>Phyllostictaceae</taxon>
        <taxon>Phyllosticta</taxon>
    </lineage>
</organism>
<reference evidence="2 3" key="1">
    <citation type="journal article" date="2022" name="G3 (Bethesda)">
        <title>Enemy or ally: a genomic approach to elucidate the lifestyle of Phyllosticta citrichinaensis.</title>
        <authorList>
            <person name="Buijs V.A."/>
            <person name="Groenewald J.Z."/>
            <person name="Haridas S."/>
            <person name="LaButti K.M."/>
            <person name="Lipzen A."/>
            <person name="Martin F.M."/>
            <person name="Barry K."/>
            <person name="Grigoriev I.V."/>
            <person name="Crous P.W."/>
            <person name="Seidl M.F."/>
        </authorList>
    </citation>
    <scope>NUCLEOTIDE SEQUENCE [LARGE SCALE GENOMIC DNA]</scope>
    <source>
        <strain evidence="2 3">CBS 129764</strain>
    </source>
</reference>
<evidence type="ECO:0000313" key="3">
    <source>
        <dbReference type="Proteomes" id="UP001456524"/>
    </source>
</evidence>
<comment type="caution">
    <text evidence="2">The sequence shown here is derived from an EMBL/GenBank/DDBJ whole genome shotgun (WGS) entry which is preliminary data.</text>
</comment>
<feature type="region of interest" description="Disordered" evidence="1">
    <location>
        <begin position="163"/>
        <end position="207"/>
    </location>
</feature>
<accession>A0ABR1XRJ2</accession>
<evidence type="ECO:0000256" key="1">
    <source>
        <dbReference type="SAM" id="MobiDB-lite"/>
    </source>
</evidence>
<proteinExistence type="predicted"/>
<feature type="compositionally biased region" description="Basic and acidic residues" evidence="1">
    <location>
        <begin position="172"/>
        <end position="183"/>
    </location>
</feature>
<evidence type="ECO:0000313" key="2">
    <source>
        <dbReference type="EMBL" id="KAK8164285.1"/>
    </source>
</evidence>
<protein>
    <submittedName>
        <fullName evidence="2">Uncharacterized protein</fullName>
    </submittedName>
</protein>
<dbReference type="Proteomes" id="UP001456524">
    <property type="component" value="Unassembled WGS sequence"/>
</dbReference>
<keyword evidence="3" id="KW-1185">Reference proteome</keyword>
<dbReference type="EMBL" id="JBBWUH010000006">
    <property type="protein sequence ID" value="KAK8164285.1"/>
    <property type="molecule type" value="Genomic_DNA"/>
</dbReference>
<feature type="compositionally biased region" description="Acidic residues" evidence="1">
    <location>
        <begin position="70"/>
        <end position="92"/>
    </location>
</feature>